<protein>
    <submittedName>
        <fullName evidence="9">DNA-binding response regulator</fullName>
    </submittedName>
</protein>
<proteinExistence type="predicted"/>
<gene>
    <name evidence="9" type="ORF">D1639_00845</name>
</gene>
<dbReference type="Gene3D" id="6.10.250.690">
    <property type="match status" value="1"/>
</dbReference>
<dbReference type="InterPro" id="IPR016032">
    <property type="entry name" value="Sig_transdc_resp-reg_C-effctor"/>
</dbReference>
<accession>A0A7C9N7V8</accession>
<evidence type="ECO:0000313" key="9">
    <source>
        <dbReference type="EMBL" id="NBI33605.1"/>
    </source>
</evidence>
<dbReference type="SMART" id="SM00862">
    <property type="entry name" value="Trans_reg_C"/>
    <property type="match status" value="1"/>
</dbReference>
<dbReference type="InterPro" id="IPR011006">
    <property type="entry name" value="CheY-like_superfamily"/>
</dbReference>
<dbReference type="AlphaFoldDB" id="A0A7C9N7V8"/>
<dbReference type="GO" id="GO:0000156">
    <property type="term" value="F:phosphorelay response regulator activity"/>
    <property type="evidence" value="ECO:0007669"/>
    <property type="project" value="TreeGrafter"/>
</dbReference>
<evidence type="ECO:0000256" key="6">
    <source>
        <dbReference type="SAM" id="MobiDB-lite"/>
    </source>
</evidence>
<evidence type="ECO:0000259" key="7">
    <source>
        <dbReference type="PROSITE" id="PS50110"/>
    </source>
</evidence>
<dbReference type="Pfam" id="PF00486">
    <property type="entry name" value="Trans_reg_C"/>
    <property type="match status" value="1"/>
</dbReference>
<dbReference type="GO" id="GO:0006355">
    <property type="term" value="P:regulation of DNA-templated transcription"/>
    <property type="evidence" value="ECO:0007669"/>
    <property type="project" value="InterPro"/>
</dbReference>
<dbReference type="GO" id="GO:0005829">
    <property type="term" value="C:cytosol"/>
    <property type="evidence" value="ECO:0007669"/>
    <property type="project" value="TreeGrafter"/>
</dbReference>
<comment type="caution">
    <text evidence="9">The sequence shown here is derived from an EMBL/GenBank/DDBJ whole genome shotgun (WGS) entry which is preliminary data.</text>
</comment>
<keyword evidence="1 4" id="KW-0597">Phosphoprotein</keyword>
<evidence type="ECO:0000256" key="2">
    <source>
        <dbReference type="ARBA" id="ARBA00023012"/>
    </source>
</evidence>
<dbReference type="InterPro" id="IPR001789">
    <property type="entry name" value="Sig_transdc_resp-reg_receiver"/>
</dbReference>
<evidence type="ECO:0000259" key="8">
    <source>
        <dbReference type="PROSITE" id="PS51755"/>
    </source>
</evidence>
<dbReference type="PANTHER" id="PTHR48111">
    <property type="entry name" value="REGULATOR OF RPOS"/>
    <property type="match status" value="1"/>
</dbReference>
<dbReference type="InterPro" id="IPR039420">
    <property type="entry name" value="WalR-like"/>
</dbReference>
<dbReference type="PROSITE" id="PS50110">
    <property type="entry name" value="RESPONSE_REGULATORY"/>
    <property type="match status" value="1"/>
</dbReference>
<dbReference type="InterPro" id="IPR036388">
    <property type="entry name" value="WH-like_DNA-bd_sf"/>
</dbReference>
<dbReference type="Gene3D" id="3.40.50.2300">
    <property type="match status" value="1"/>
</dbReference>
<keyword evidence="2" id="KW-0902">Two-component regulatory system</keyword>
<dbReference type="Pfam" id="PF00072">
    <property type="entry name" value="Response_reg"/>
    <property type="match status" value="1"/>
</dbReference>
<feature type="modified residue" description="4-aspartylphosphate" evidence="4">
    <location>
        <position position="37"/>
    </location>
</feature>
<evidence type="ECO:0000256" key="5">
    <source>
        <dbReference type="PROSITE-ProRule" id="PRU01091"/>
    </source>
</evidence>
<feature type="DNA-binding region" description="OmpR/PhoB-type" evidence="5">
    <location>
        <begin position="131"/>
        <end position="231"/>
    </location>
</feature>
<dbReference type="EMBL" id="QWKH01000003">
    <property type="protein sequence ID" value="NBI33605.1"/>
    <property type="molecule type" value="Genomic_DNA"/>
</dbReference>
<feature type="domain" description="OmpR/PhoB-type" evidence="8">
    <location>
        <begin position="131"/>
        <end position="231"/>
    </location>
</feature>
<dbReference type="Gene3D" id="1.10.10.10">
    <property type="entry name" value="Winged helix-like DNA-binding domain superfamily/Winged helix DNA-binding domain"/>
    <property type="match status" value="1"/>
</dbReference>
<dbReference type="SUPFAM" id="SSF46894">
    <property type="entry name" value="C-terminal effector domain of the bipartite response regulators"/>
    <property type="match status" value="1"/>
</dbReference>
<name>A0A7C9N7V8_9BACT</name>
<evidence type="ECO:0000256" key="1">
    <source>
        <dbReference type="ARBA" id="ARBA00022553"/>
    </source>
</evidence>
<evidence type="ECO:0000256" key="4">
    <source>
        <dbReference type="PROSITE-ProRule" id="PRU00169"/>
    </source>
</evidence>
<dbReference type="PANTHER" id="PTHR48111:SF40">
    <property type="entry name" value="PHOSPHATE REGULON TRANSCRIPTIONAL REGULATORY PROTEIN PHOB"/>
    <property type="match status" value="1"/>
</dbReference>
<dbReference type="CDD" id="cd00383">
    <property type="entry name" value="trans_reg_C"/>
    <property type="match status" value="1"/>
</dbReference>
<reference evidence="9" key="1">
    <citation type="submission" date="2018-08" db="EMBL/GenBank/DDBJ databases">
        <title>Murine metabolic-syndrome-specific gut microbial biobank.</title>
        <authorList>
            <person name="Liu C."/>
        </authorList>
    </citation>
    <scope>NUCLEOTIDE SEQUENCE [LARGE SCALE GENOMIC DNA]</scope>
    <source>
        <strain evidence="9">Z82</strain>
    </source>
</reference>
<dbReference type="PROSITE" id="PS51755">
    <property type="entry name" value="OMPR_PHOB"/>
    <property type="match status" value="1"/>
</dbReference>
<feature type="domain" description="Response regulatory" evidence="7">
    <location>
        <begin position="1"/>
        <end position="101"/>
    </location>
</feature>
<feature type="region of interest" description="Disordered" evidence="6">
    <location>
        <begin position="111"/>
        <end position="132"/>
    </location>
</feature>
<dbReference type="GO" id="GO:0000976">
    <property type="term" value="F:transcription cis-regulatory region binding"/>
    <property type="evidence" value="ECO:0007669"/>
    <property type="project" value="TreeGrafter"/>
</dbReference>
<dbReference type="SUPFAM" id="SSF52172">
    <property type="entry name" value="CheY-like"/>
    <property type="match status" value="1"/>
</dbReference>
<organism evidence="9">
    <name type="scientific">Muribaculaceae bacterium Z82</name>
    <dbReference type="NCBI Taxonomy" id="2304548"/>
    <lineage>
        <taxon>Bacteria</taxon>
        <taxon>Pseudomonadati</taxon>
        <taxon>Bacteroidota</taxon>
        <taxon>Bacteroidia</taxon>
        <taxon>Bacteroidales</taxon>
        <taxon>Muribaculaceae</taxon>
    </lineage>
</organism>
<dbReference type="SMART" id="SM00448">
    <property type="entry name" value="REC"/>
    <property type="match status" value="1"/>
</dbReference>
<sequence length="238" mass="25742">MVARMLEAECYDVTACYSGGEALALFAAEPYDLVLLDIMMPGMDGLEVCRQIRQTSEVPIVFLSAKDEETDKVLGLLMGADDYIVKPFRQRELVARVKARLRRLEASRSAGAADGSGLGRAGDEGADEGAPGIRRVGDLEINERGHVAHFQGVEVSLAPKEFGVLAMLVRNAGATVSAAELYESVWEQSYDKTANNSVMVCIRGIRRKLAEVDSSMDVVHTVWGVGYKIEGSATKAGR</sequence>
<dbReference type="GO" id="GO:0032993">
    <property type="term" value="C:protein-DNA complex"/>
    <property type="evidence" value="ECO:0007669"/>
    <property type="project" value="TreeGrafter"/>
</dbReference>
<keyword evidence="3 5" id="KW-0238">DNA-binding</keyword>
<dbReference type="InterPro" id="IPR001867">
    <property type="entry name" value="OmpR/PhoB-type_DNA-bd"/>
</dbReference>
<evidence type="ECO:0000256" key="3">
    <source>
        <dbReference type="ARBA" id="ARBA00023125"/>
    </source>
</evidence>